<dbReference type="AlphaFoldDB" id="A0A8J4SSC4"/>
<sequence>MDELASASPEVLLAHIGARTNTIQLGSGAVLLPHYSPLKVAESFRLLAALYPGRIELGLGRAPGGGPHATMALSGNYLQHVSKLPESLAALTELLEDRYTYEEHPVTARPIPEFPLSLWMLGTNVKSAEFAARFGMGYVFGQFMSDTDGTEAVRRYREGFIPSANRKEPEVMVAVSVLCAETQEEAVSWSREMAERLRAGGKEHSTQSDIANTSTRSNDNSAADIDGKEAGAKADLAEERTKYIRETAQAIKIYDQQEKMAEEKEHWEALKTKWEAYLKINTQSIKLSDEGQEQLAKEVSEKGAASFDAMQVHLDFLVDYNQEQSDLSAAQTIRSVQDGRIIIVIGVLVMILITAIAIPIIRSQVVKPLLRVISAVKLIAEGQLNVQDIHTKHEDEVGVLAKAVNDMKGLTGRESMEQSVNQMQQIAGTVSSSMHKMEQLDRKNEDISQLVQVIHDIARQTNLLALNASIEAARAGESGRGFAVVAAEVRKLSEAVRTSVEEITVITEDIQKDSQGVVEELRTGVLETERGQQQVRNSGNLFRTISESVEGMVQVIGTMTDGLEGMQEASGRMNDFSQQISAVSEESAASVEEVSASAEEQVSSMETISGNIQTLKELSEDLLASIEKLKI</sequence>
<dbReference type="SMART" id="SM00283">
    <property type="entry name" value="MA"/>
    <property type="match status" value="1"/>
</dbReference>
<dbReference type="CDD" id="cd00347">
    <property type="entry name" value="Flavin_utilizing_monoxygenases"/>
    <property type="match status" value="1"/>
</dbReference>
<dbReference type="PANTHER" id="PTHR32089:SF112">
    <property type="entry name" value="LYSOZYME-LIKE PROTEIN-RELATED"/>
    <property type="match status" value="1"/>
</dbReference>
<dbReference type="PROSITE" id="PS50111">
    <property type="entry name" value="CHEMOTAXIS_TRANSDUC_2"/>
    <property type="match status" value="1"/>
</dbReference>
<feature type="region of interest" description="Disordered" evidence="5">
    <location>
        <begin position="199"/>
        <end position="229"/>
    </location>
</feature>
<organism evidence="9 10">
    <name type="scientific">Phytophthora kernoviae 00238/432</name>
    <dbReference type="NCBI Taxonomy" id="1284355"/>
    <lineage>
        <taxon>Eukaryota</taxon>
        <taxon>Sar</taxon>
        <taxon>Stramenopiles</taxon>
        <taxon>Oomycota</taxon>
        <taxon>Peronosporomycetes</taxon>
        <taxon>Peronosporales</taxon>
        <taxon>Peronosporaceae</taxon>
        <taxon>Phytophthora</taxon>
    </lineage>
</organism>
<dbReference type="SUPFAM" id="SSF51679">
    <property type="entry name" value="Bacterial luciferase-like"/>
    <property type="match status" value="1"/>
</dbReference>
<dbReference type="InterPro" id="IPR036661">
    <property type="entry name" value="Luciferase-like_sf"/>
</dbReference>
<evidence type="ECO:0000313" key="10">
    <source>
        <dbReference type="Proteomes" id="UP000702964"/>
    </source>
</evidence>
<evidence type="ECO:0000259" key="8">
    <source>
        <dbReference type="PROSITE" id="PS50885"/>
    </source>
</evidence>
<dbReference type="InterPro" id="IPR019949">
    <property type="entry name" value="CmoO-like"/>
</dbReference>
<dbReference type="Pfam" id="PF00672">
    <property type="entry name" value="HAMP"/>
    <property type="match status" value="1"/>
</dbReference>
<dbReference type="Proteomes" id="UP000702964">
    <property type="component" value="Unassembled WGS sequence"/>
</dbReference>
<dbReference type="PANTHER" id="PTHR32089">
    <property type="entry name" value="METHYL-ACCEPTING CHEMOTAXIS PROTEIN MCPB"/>
    <property type="match status" value="1"/>
</dbReference>
<dbReference type="Gene3D" id="1.10.287.950">
    <property type="entry name" value="Methyl-accepting chemotaxis protein"/>
    <property type="match status" value="1"/>
</dbReference>
<dbReference type="PROSITE" id="PS50885">
    <property type="entry name" value="HAMP"/>
    <property type="match status" value="1"/>
</dbReference>
<dbReference type="CDD" id="cd06225">
    <property type="entry name" value="HAMP"/>
    <property type="match status" value="1"/>
</dbReference>
<evidence type="ECO:0000256" key="5">
    <source>
        <dbReference type="SAM" id="MobiDB-lite"/>
    </source>
</evidence>
<evidence type="ECO:0000256" key="4">
    <source>
        <dbReference type="PROSITE-ProRule" id="PRU00284"/>
    </source>
</evidence>
<comment type="caution">
    <text evidence="9">The sequence shown here is derived from an EMBL/GenBank/DDBJ whole genome shotgun (WGS) entry which is preliminary data.</text>
</comment>
<evidence type="ECO:0000256" key="6">
    <source>
        <dbReference type="SAM" id="Phobius"/>
    </source>
</evidence>
<dbReference type="InterPro" id="IPR003660">
    <property type="entry name" value="HAMP_dom"/>
</dbReference>
<evidence type="ECO:0000256" key="2">
    <source>
        <dbReference type="ARBA" id="ARBA00023224"/>
    </source>
</evidence>
<evidence type="ECO:0000256" key="3">
    <source>
        <dbReference type="ARBA" id="ARBA00029447"/>
    </source>
</evidence>
<keyword evidence="6" id="KW-1133">Transmembrane helix</keyword>
<dbReference type="InterPro" id="IPR024478">
    <property type="entry name" value="HlyB_4HB_MCP"/>
</dbReference>
<dbReference type="SMART" id="SM00304">
    <property type="entry name" value="HAMP"/>
    <property type="match status" value="1"/>
</dbReference>
<dbReference type="InterPro" id="IPR004089">
    <property type="entry name" value="MCPsignal_dom"/>
</dbReference>
<reference evidence="9" key="1">
    <citation type="journal article" date="2015" name="Genom Data">
        <title>Draft genome sequences of Phytophthora kernoviae and Phytophthora ramorum lineage EU2 from Scotland.</title>
        <authorList>
            <person name="Sambles C."/>
            <person name="Schlenzig A."/>
            <person name="O'Neill P."/>
            <person name="Grant M."/>
            <person name="Studholme D.J."/>
        </authorList>
    </citation>
    <scope>NUCLEOTIDE SEQUENCE</scope>
    <source>
        <strain evidence="9">00238/432</strain>
    </source>
</reference>
<gene>
    <name evidence="9" type="ORF">G195_001015</name>
</gene>
<dbReference type="Pfam" id="PF12729">
    <property type="entry name" value="4HB_MCP_1"/>
    <property type="match status" value="1"/>
</dbReference>
<protein>
    <recommendedName>
        <fullName evidence="11">Methyl-accepting chemotaxis protein</fullName>
    </recommendedName>
</protein>
<dbReference type="InterPro" id="IPR011251">
    <property type="entry name" value="Luciferase-like_dom"/>
</dbReference>
<dbReference type="NCBIfam" id="TIGR03558">
    <property type="entry name" value="oxido_grp_1"/>
    <property type="match status" value="1"/>
</dbReference>
<dbReference type="Pfam" id="PF00015">
    <property type="entry name" value="MCPsignal"/>
    <property type="match status" value="1"/>
</dbReference>
<dbReference type="Gene3D" id="3.20.20.30">
    <property type="entry name" value="Luciferase-like domain"/>
    <property type="match status" value="1"/>
</dbReference>
<keyword evidence="2 4" id="KW-0807">Transducer</keyword>
<dbReference type="EMBL" id="AOFI03000013">
    <property type="protein sequence ID" value="KAF4324798.1"/>
    <property type="molecule type" value="Genomic_DNA"/>
</dbReference>
<comment type="similarity">
    <text evidence="3">Belongs to the methyl-accepting chemotaxis (MCP) protein family.</text>
</comment>
<evidence type="ECO:0008006" key="11">
    <source>
        <dbReference type="Google" id="ProtNLM"/>
    </source>
</evidence>
<feature type="domain" description="HAMP" evidence="8">
    <location>
        <begin position="363"/>
        <end position="407"/>
    </location>
</feature>
<reference evidence="9" key="2">
    <citation type="submission" date="2020-02" db="EMBL/GenBank/DDBJ databases">
        <authorList>
            <person name="Studholme D.J."/>
        </authorList>
    </citation>
    <scope>NUCLEOTIDE SEQUENCE</scope>
    <source>
        <strain evidence="9">00238/432</strain>
    </source>
</reference>
<dbReference type="Pfam" id="PF00296">
    <property type="entry name" value="Bac_luciferase"/>
    <property type="match status" value="1"/>
</dbReference>
<accession>A0A8J4SSC4</accession>
<evidence type="ECO:0000256" key="1">
    <source>
        <dbReference type="ARBA" id="ARBA00007789"/>
    </source>
</evidence>
<feature type="domain" description="Methyl-accepting transducer" evidence="7">
    <location>
        <begin position="412"/>
        <end position="595"/>
    </location>
</feature>
<name>A0A8J4SSC4_9STRA</name>
<feature type="transmembrane region" description="Helical" evidence="6">
    <location>
        <begin position="341"/>
        <end position="361"/>
    </location>
</feature>
<evidence type="ECO:0000259" key="7">
    <source>
        <dbReference type="PROSITE" id="PS50111"/>
    </source>
</evidence>
<keyword evidence="6" id="KW-0472">Membrane</keyword>
<dbReference type="GO" id="GO:0016705">
    <property type="term" value="F:oxidoreductase activity, acting on paired donors, with incorporation or reduction of molecular oxygen"/>
    <property type="evidence" value="ECO:0007669"/>
    <property type="project" value="InterPro"/>
</dbReference>
<dbReference type="GO" id="GO:0007165">
    <property type="term" value="P:signal transduction"/>
    <property type="evidence" value="ECO:0007669"/>
    <property type="project" value="UniProtKB-KW"/>
</dbReference>
<keyword evidence="6" id="KW-0812">Transmembrane</keyword>
<dbReference type="SUPFAM" id="SSF58104">
    <property type="entry name" value="Methyl-accepting chemotaxis protein (MCP) signaling domain"/>
    <property type="match status" value="1"/>
</dbReference>
<dbReference type="GO" id="GO:0016020">
    <property type="term" value="C:membrane"/>
    <property type="evidence" value="ECO:0007669"/>
    <property type="project" value="InterPro"/>
</dbReference>
<comment type="similarity">
    <text evidence="1">To bacterial alkanal monooxygenase alpha and beta chains.</text>
</comment>
<feature type="compositionally biased region" description="Polar residues" evidence="5">
    <location>
        <begin position="207"/>
        <end position="221"/>
    </location>
</feature>
<proteinExistence type="inferred from homology"/>
<evidence type="ECO:0000313" key="9">
    <source>
        <dbReference type="EMBL" id="KAF4324798.1"/>
    </source>
</evidence>